<dbReference type="OrthoDB" id="3694109at2"/>
<dbReference type="AlphaFoldDB" id="A0A0L6CPK7"/>
<dbReference type="EMBL" id="LAIR01000001">
    <property type="protein sequence ID" value="KNX39699.1"/>
    <property type="molecule type" value="Genomic_DNA"/>
</dbReference>
<evidence type="ECO:0000256" key="2">
    <source>
        <dbReference type="SAM" id="Phobius"/>
    </source>
</evidence>
<keyword evidence="2" id="KW-0472">Membrane</keyword>
<feature type="compositionally biased region" description="Gly residues" evidence="1">
    <location>
        <begin position="470"/>
        <end position="480"/>
    </location>
</feature>
<gene>
    <name evidence="3" type="ORF">VV01_00235</name>
</gene>
<feature type="transmembrane region" description="Helical" evidence="2">
    <location>
        <begin position="137"/>
        <end position="155"/>
    </location>
</feature>
<feature type="compositionally biased region" description="Gly residues" evidence="1">
    <location>
        <begin position="376"/>
        <end position="440"/>
    </location>
</feature>
<feature type="transmembrane region" description="Helical" evidence="2">
    <location>
        <begin position="192"/>
        <end position="211"/>
    </location>
</feature>
<keyword evidence="2" id="KW-0812">Transmembrane</keyword>
<accession>A0A0L6CPK7</accession>
<organism evidence="3 4">
    <name type="scientific">Luteipulveratus halotolerans</name>
    <dbReference type="NCBI Taxonomy" id="1631356"/>
    <lineage>
        <taxon>Bacteria</taxon>
        <taxon>Bacillati</taxon>
        <taxon>Actinomycetota</taxon>
        <taxon>Actinomycetes</taxon>
        <taxon>Micrococcales</taxon>
        <taxon>Dermacoccaceae</taxon>
        <taxon>Luteipulveratus</taxon>
    </lineage>
</organism>
<keyword evidence="4" id="KW-1185">Reference proteome</keyword>
<feature type="transmembrane region" description="Helical" evidence="2">
    <location>
        <begin position="105"/>
        <end position="125"/>
    </location>
</feature>
<comment type="caution">
    <text evidence="3">The sequence shown here is derived from an EMBL/GenBank/DDBJ whole genome shotgun (WGS) entry which is preliminary data.</text>
</comment>
<dbReference type="Proteomes" id="UP000037397">
    <property type="component" value="Unassembled WGS sequence"/>
</dbReference>
<dbReference type="STRING" id="1631356.VV01_00235"/>
<protein>
    <recommendedName>
        <fullName evidence="5">TrbL/VirB6 plasmid conjugal transfer protein</fullName>
    </recommendedName>
</protein>
<feature type="transmembrane region" description="Helical" evidence="2">
    <location>
        <begin position="217"/>
        <end position="234"/>
    </location>
</feature>
<keyword evidence="2" id="KW-1133">Transmembrane helix</keyword>
<feature type="transmembrane region" description="Helical" evidence="2">
    <location>
        <begin position="246"/>
        <end position="269"/>
    </location>
</feature>
<feature type="compositionally biased region" description="Low complexity" evidence="1">
    <location>
        <begin position="441"/>
        <end position="457"/>
    </location>
</feature>
<feature type="transmembrane region" description="Helical" evidence="2">
    <location>
        <begin position="321"/>
        <end position="342"/>
    </location>
</feature>
<feature type="transmembrane region" description="Helical" evidence="2">
    <location>
        <begin position="289"/>
        <end position="309"/>
    </location>
</feature>
<dbReference type="RefSeq" id="WP_050668140.1">
    <property type="nucleotide sequence ID" value="NZ_LAIR01000001.1"/>
</dbReference>
<name>A0A0L6CPK7_9MICO</name>
<evidence type="ECO:0000256" key="1">
    <source>
        <dbReference type="SAM" id="MobiDB-lite"/>
    </source>
</evidence>
<feature type="compositionally biased region" description="Low complexity" evidence="1">
    <location>
        <begin position="481"/>
        <end position="524"/>
    </location>
</feature>
<evidence type="ECO:0008006" key="5">
    <source>
        <dbReference type="Google" id="ProtNLM"/>
    </source>
</evidence>
<feature type="compositionally biased region" description="Low complexity" evidence="1">
    <location>
        <begin position="356"/>
        <end position="375"/>
    </location>
</feature>
<dbReference type="PATRIC" id="fig|1631356.3.peg.4533"/>
<sequence>MMQAPPTGWTDWIGCATGNLVGCVGAGGDAKDAIKGAASSAAGSAFEGMVKSFLESTVRVLEVLSTFWMKVPDPKVANQDVNSANVGSTELAGALAHITTSMGPFLALLSVGIIMIQCLMAVFKMSGEPLLSIGRQLLAIVVVQGSLAAVVQLGLQATNDFSAKILNLPGLSDQGLTGLLTVVGAMNSNTPALWLLLAILAILGSLMQLIFMLFRGPLIILLVIACHVAAATAAGKAGQQRLTRAVGLLTSFIIYKAVAAIIYATGFMLIYGVDGDPGQKTSDTMMNTLYGFTIVILAAIALPAVIKFVDPIAGSTGSSLFSGAVAAGAIAGGAVMVATGGASAAGGGAAAAGAGTTGTTAATTAGQSTAGTAATEGGGAAGPGGGPGGGGGDTGGGGSDGAGPSGSGGGSEAGMPSGGGGGESGTADAGGGDGGSGTTTGGEAAAPSGSESGAAGAPDGGTASGKEDSGGSGTGDGARSGGSSRAGAGTQASGGSADAASGGESGSAPTASGAEQASSGSTSSSGGGSRQLPAWAKSAGQAARAGRKTQEVTDEALAAEGANA</sequence>
<evidence type="ECO:0000313" key="4">
    <source>
        <dbReference type="Proteomes" id="UP000037397"/>
    </source>
</evidence>
<proteinExistence type="predicted"/>
<reference evidence="4" key="1">
    <citation type="submission" date="2015-03" db="EMBL/GenBank/DDBJ databases">
        <title>Luteipulveratus halotolerans sp. nov., a novel actinobacterium (Dermacoccaceae) from Sarawak, Malaysia.</title>
        <authorList>
            <person name="Juboi H."/>
            <person name="Basik A."/>
            <person name="Shamsul S.S."/>
            <person name="Arnold P."/>
            <person name="Schmitt E.K."/>
            <person name="Sanglier J.-J."/>
            <person name="Yeo T."/>
        </authorList>
    </citation>
    <scope>NUCLEOTIDE SEQUENCE [LARGE SCALE GENOMIC DNA]</scope>
    <source>
        <strain evidence="4">C296001</strain>
    </source>
</reference>
<evidence type="ECO:0000313" key="3">
    <source>
        <dbReference type="EMBL" id="KNX39699.1"/>
    </source>
</evidence>
<feature type="region of interest" description="Disordered" evidence="1">
    <location>
        <begin position="356"/>
        <end position="564"/>
    </location>
</feature>